<evidence type="ECO:0000256" key="1">
    <source>
        <dbReference type="ARBA" id="ARBA00008943"/>
    </source>
</evidence>
<dbReference type="GO" id="GO:0046856">
    <property type="term" value="P:phosphatidylinositol dephosphorylation"/>
    <property type="evidence" value="ECO:0007669"/>
    <property type="project" value="InterPro"/>
</dbReference>
<dbReference type="Pfam" id="PF02383">
    <property type="entry name" value="Syja_N"/>
    <property type="match status" value="1"/>
</dbReference>
<comment type="similarity">
    <text evidence="1">Belongs to the synaptojanin family.</text>
</comment>
<proteinExistence type="inferred from homology"/>
<feature type="region of interest" description="Disordered" evidence="5">
    <location>
        <begin position="1464"/>
        <end position="1536"/>
    </location>
</feature>
<organism evidence="7 8">
    <name type="scientific">Plasmodium ovale wallikeri</name>
    <dbReference type="NCBI Taxonomy" id="864142"/>
    <lineage>
        <taxon>Eukaryota</taxon>
        <taxon>Sar</taxon>
        <taxon>Alveolata</taxon>
        <taxon>Apicomplexa</taxon>
        <taxon>Aconoidasida</taxon>
        <taxon>Haemosporida</taxon>
        <taxon>Plasmodiidae</taxon>
        <taxon>Plasmodium</taxon>
        <taxon>Plasmodium (Plasmodium)</taxon>
    </lineage>
</organism>
<name>A0A1A8YFQ1_PLAOA</name>
<feature type="compositionally biased region" description="Low complexity" evidence="5">
    <location>
        <begin position="1480"/>
        <end position="1505"/>
    </location>
</feature>
<feature type="region of interest" description="Disordered" evidence="5">
    <location>
        <begin position="2358"/>
        <end position="2384"/>
    </location>
</feature>
<dbReference type="PANTHER" id="PTHR11200">
    <property type="entry name" value="INOSITOL 5-PHOSPHATASE"/>
    <property type="match status" value="1"/>
</dbReference>
<evidence type="ECO:0000256" key="4">
    <source>
        <dbReference type="ARBA" id="ARBA00022801"/>
    </source>
</evidence>
<feature type="compositionally biased region" description="Basic and acidic residues" evidence="5">
    <location>
        <begin position="2020"/>
        <end position="2042"/>
    </location>
</feature>
<feature type="region of interest" description="Disordered" evidence="5">
    <location>
        <begin position="620"/>
        <end position="647"/>
    </location>
</feature>
<keyword evidence="4" id="KW-0378">Hydrolase</keyword>
<dbReference type="Pfam" id="PF22669">
    <property type="entry name" value="Exo_endo_phos2"/>
    <property type="match status" value="1"/>
</dbReference>
<dbReference type="PANTHER" id="PTHR11200:SF275">
    <property type="entry name" value="LD06095P"/>
    <property type="match status" value="1"/>
</dbReference>
<dbReference type="SMART" id="SM00128">
    <property type="entry name" value="IPPc"/>
    <property type="match status" value="1"/>
</dbReference>
<dbReference type="InterPro" id="IPR036691">
    <property type="entry name" value="Endo/exonu/phosph_ase_sf"/>
</dbReference>
<protein>
    <recommendedName>
        <fullName evidence="3">phosphoinositide 5-phosphatase</fullName>
        <ecNumber evidence="3">3.1.3.36</ecNumber>
    </recommendedName>
</protein>
<reference evidence="8" key="1">
    <citation type="submission" date="2016-05" db="EMBL/GenBank/DDBJ databases">
        <authorList>
            <person name="Naeem Raeece"/>
        </authorList>
    </citation>
    <scope>NUCLEOTIDE SEQUENCE [LARGE SCALE GENOMIC DNA]</scope>
</reference>
<feature type="region of interest" description="Disordered" evidence="5">
    <location>
        <begin position="414"/>
        <end position="484"/>
    </location>
</feature>
<feature type="region of interest" description="Disordered" evidence="5">
    <location>
        <begin position="561"/>
        <end position="606"/>
    </location>
</feature>
<feature type="region of interest" description="Disordered" evidence="5">
    <location>
        <begin position="1937"/>
        <end position="1958"/>
    </location>
</feature>
<feature type="compositionally biased region" description="Basic and acidic residues" evidence="5">
    <location>
        <begin position="2053"/>
        <end position="2073"/>
    </location>
</feature>
<feature type="compositionally biased region" description="Basic and acidic residues" evidence="5">
    <location>
        <begin position="338"/>
        <end position="353"/>
    </location>
</feature>
<feature type="compositionally biased region" description="Basic and acidic residues" evidence="5">
    <location>
        <begin position="561"/>
        <end position="589"/>
    </location>
</feature>
<evidence type="ECO:0000259" key="6">
    <source>
        <dbReference type="PROSITE" id="PS50275"/>
    </source>
</evidence>
<evidence type="ECO:0000256" key="3">
    <source>
        <dbReference type="ARBA" id="ARBA00013044"/>
    </source>
</evidence>
<dbReference type="InterPro" id="IPR000300">
    <property type="entry name" value="IPPc"/>
</dbReference>
<sequence>MNAYNTEGRYLLIIYEKVFKIIYIKHLKDNKNENIKVPSLFIFRESGKCSEKIISKDNIRKKSKKLGSILSELIIDNIIGTIEIKNELFLFVVEKWKLLCKFFYLRKYRSIYKIEKVHYIPYNINIIQINTAINNSLNIDDNSNSYFINDFKNCEDINKNFELVNNGELKFVYKDGESRGNQHTTINTVRETIPIGTVDNLPNANSNDMSCEFYSSGNEMDKPYKIGEENFYHKYFSNKVIKFDSGNVQGNNGNGNYNRNINTNGVLREGEKKTFVSEFEMGGDHLVNSPYRINSYKKEEKNKKILNFNTAKKWLTNQFNHKNILNIISDITNYDGRSPNEGDNNKCRSDSRRSGNFNGSRETCSGGHRREQEVNTNSSTLDENEWMMHFLNDKEESALGSSNMRSVLKIMNNSADGKVGNNPNGSSIETNSNASAWGDHNRGRNDHRCASNDSDRRGVRTMESKSCNRSDSHSVHRSGKMDNFRNVEDGDYTMFQNRSEESKHNMHCSKVSINLMDSLIVNKDSRNTSAYASERKKCEEKCYDSLFYDNITKENYTPERDTNKYFERDGDKVNKDGVNKPTTCDRDVSGRSVSSSEVHQREKNSSSDIKDLINNSYFNAMGSNQGEKRNSYPLSFKSGNDDNTTKTDEKKMNLRMDIYKMLKTIQKILSVHMYYSYDYDLTQCIQKKMRKNIDEVEYEPLSAPSLNKKKTFLKVSEKNFMWNYQMIKKVKNKCKIDNNWFCSVIQGYISYTSIEINKKCLELLLISRRSSILGGTRFNKRGINDDGYVANYVETEQIIRINNRNVAYKNRFDRLGDVQGGAYSERRSGMGGSVCDEANTDENANGNSKRYDMTKGNACSGDFGNRNIGSCSMGNRDVEKGDSRGGDGNFEDRIISLVQIRGSVPLFWKQHSMSSHVNIQRSSLLSIKAFKEHNKKLITNYGNNIYYINLLSQSKGNEKKLTKKMVELINYIKKDKHYKEKEYINYIEYDFHISVKNKSFEDAMNDFINKVLLKEIKNVSFFMEPTREVHGNDVGRCIGSSATGECSALQNGVFRTNCLDCLDRTNVFQYYYTLFFILYVLHVSKNDIFLRPVKKSHLCFYKNVNSIFNSKNVTVMSTLQMENYLLEISDKYGVNKNYEPNSSRVINPSSGTMVGDFYYVSDIAKSNIPRGRSNNHVVSRMKMEMEERKHREGFTYEKEDTDDNKNRIEHLDEYIYILKHLFKKMWVENGDIISTHYTGTGSVFSSQINVGRSSLSTNIDHAIKSIERFYQNNFEDNFRQECIDIILCTGKYSRNKKRHFIGADLNYLLSYSNFMTKDSFLRLRTKNSHTHISYVHPTSSVEMNEMLIEHEKESDLLKRKTEMVGNKNKNKYKLRQRDELNSEDSNVYDFAHSNSATGKKPGRRRRIMAENVQNKKGTLPGESVKEAIEEAVEDGAEVGESKGNQTNPLKRGKKHIGQELANGAAKDMSNDVHFKTDNQSESTGNSSDSSGSSHSSRSSSSSSSSCDRQEKKKKTKTKKRNSNNKKGREKKNKSDVVYMKNLYKKKSYLYGIRSRNKYSDYLNQDLINHYYVDYEDSKIPSNYTKKKMTKTDYEEKIVKLWAGTWNLCGNDLYELNDISSWLNQIDEYIDIYVFCFQEVVELTGFRILMNMKDKFKEKKIEQKITQSLAEISQRQKELYIRSKSGSSAFLGSAEESRRGSGGASTMAHVSDHGGVRQANEKPYGGSGDDCYENYLKCFDESYANEKVDEHSSSRMREKENLREEQHCNDNNGLLDISKNCFLNNYFNNLNDDNNPCFNDDLLDGENPSNVHINNETCAGSLKKDDEDLVFINDKNEEMKGVEGSMVDLDDIPYGNHANEEIREKNNLLKVVREKDNNFLSEHHMRSNDTNISSNINELFDNTQPSNPIRRVNDSIRNRDHFNSVENVHMVNDSEIAAGKSSEKRQTWDGPSVRSKTSAHLSRHCIKEFTQNGGDCRHGNMGGAASFNISSVQDVFEEDKKGRLNNILRMRKHGNDEEEVFNERDDFRSSSRNLKNDSNRKVGESGQPIHRERKTAERMTSHEDSSSQDRHGSHSECAPDGGEDHLKGERVFLRNASNKYFLNLKRFKYVKLKSVSMIGLFIIIFIDEGLVDYIREIEVCKVKVGLKGNTGNKGSVSIKFRLGFNSFCFNNIHLASGQTNMFERNSQMQNILNNSFQNQEYNNLFNFDYFFACGDFNFRINKSHEEVFKTIASKNAKQLLNYDQFIYNKLYNILPFCLFYEHPIMFNPTYKYKKNSNMYDVRRTPAWYVPGSHDSSPARFGVSQCVSVCVSVCQCVSVCVSAYQCVSVFMSVRDYMRAPHRVGKLIHLSELEKKRKEHVAQASKTDKVDGHGNETKNDNDNMSISRNNEIVGKQSDSDDLNEFYHNDKIYFKYLNYKTHNNFFSSDHKPVSAIIELKVFFDKKEIDYKLLNSYSIRTNDEFNHLAKNSSNTSNSNNNKNNNILDYFFPNSYGISKYTAYPISQILNYSNTVNNKVKNEMSEQPPPDDETKNEDKVEEHSHDT</sequence>
<keyword evidence="8" id="KW-1185">Reference proteome</keyword>
<dbReference type="InterPro" id="IPR046985">
    <property type="entry name" value="IP5"/>
</dbReference>
<feature type="compositionally biased region" description="Basic and acidic residues" evidence="5">
    <location>
        <begin position="439"/>
        <end position="484"/>
    </location>
</feature>
<feature type="region of interest" description="Disordered" evidence="5">
    <location>
        <begin position="1375"/>
        <end position="1405"/>
    </location>
</feature>
<dbReference type="Proteomes" id="UP000078555">
    <property type="component" value="Unassembled WGS sequence"/>
</dbReference>
<dbReference type="GO" id="GO:0004439">
    <property type="term" value="F:phosphatidylinositol-4,5-bisphosphate 5-phosphatase activity"/>
    <property type="evidence" value="ECO:0007669"/>
    <property type="project" value="UniProtKB-EC"/>
</dbReference>
<feature type="compositionally biased region" description="Basic and acidic residues" evidence="5">
    <location>
        <begin position="2526"/>
        <end position="2541"/>
    </location>
</feature>
<feature type="compositionally biased region" description="Basic and acidic residues" evidence="5">
    <location>
        <begin position="2363"/>
        <end position="2378"/>
    </location>
</feature>
<feature type="compositionally biased region" description="Basic and acidic residues" evidence="5">
    <location>
        <begin position="1468"/>
        <end position="1478"/>
    </location>
</feature>
<evidence type="ECO:0000313" key="7">
    <source>
        <dbReference type="EMBL" id="SBT30371.1"/>
    </source>
</evidence>
<feature type="region of interest" description="Disordered" evidence="5">
    <location>
        <begin position="2017"/>
        <end position="2082"/>
    </location>
</feature>
<feature type="region of interest" description="Disordered" evidence="5">
    <location>
        <begin position="826"/>
        <end position="849"/>
    </location>
</feature>
<feature type="compositionally biased region" description="Basic residues" evidence="5">
    <location>
        <begin position="1511"/>
        <end position="1531"/>
    </location>
</feature>
<dbReference type="EC" id="3.1.3.36" evidence="3"/>
<dbReference type="SUPFAM" id="SSF56219">
    <property type="entry name" value="DNase I-like"/>
    <property type="match status" value="2"/>
</dbReference>
<feature type="region of interest" description="Disordered" evidence="5">
    <location>
        <begin position="332"/>
        <end position="379"/>
    </location>
</feature>
<feature type="region of interest" description="Disordered" evidence="5">
    <location>
        <begin position="1433"/>
        <end position="1452"/>
    </location>
</feature>
<feature type="compositionally biased region" description="Polar residues" evidence="5">
    <location>
        <begin position="414"/>
        <end position="435"/>
    </location>
</feature>
<dbReference type="InterPro" id="IPR002013">
    <property type="entry name" value="SAC_dom"/>
</dbReference>
<evidence type="ECO:0000256" key="2">
    <source>
        <dbReference type="ARBA" id="ARBA00009678"/>
    </source>
</evidence>
<feature type="region of interest" description="Disordered" evidence="5">
    <location>
        <begin position="1690"/>
        <end position="1709"/>
    </location>
</feature>
<feature type="compositionally biased region" description="Polar residues" evidence="5">
    <location>
        <begin position="354"/>
        <end position="363"/>
    </location>
</feature>
<gene>
    <name evidence="7" type="ORF">POVWA1_000320</name>
</gene>
<dbReference type="EMBL" id="FLRD01000001">
    <property type="protein sequence ID" value="SBT30371.1"/>
    <property type="molecule type" value="Genomic_DNA"/>
</dbReference>
<evidence type="ECO:0000256" key="5">
    <source>
        <dbReference type="SAM" id="MobiDB-lite"/>
    </source>
</evidence>
<feature type="domain" description="SAC" evidence="6">
    <location>
        <begin position="673"/>
        <end position="1072"/>
    </location>
</feature>
<evidence type="ECO:0000313" key="8">
    <source>
        <dbReference type="Proteomes" id="UP000078555"/>
    </source>
</evidence>
<dbReference type="PROSITE" id="PS50275">
    <property type="entry name" value="SAC"/>
    <property type="match status" value="1"/>
</dbReference>
<feature type="region of interest" description="Disordered" evidence="5">
    <location>
        <begin position="2514"/>
        <end position="2541"/>
    </location>
</feature>
<comment type="similarity">
    <text evidence="2">In the central section; belongs to the inositol 1,4,5-trisphosphate 5-phosphatase family.</text>
</comment>
<dbReference type="Gene3D" id="3.60.10.10">
    <property type="entry name" value="Endonuclease/exonuclease/phosphatase"/>
    <property type="match status" value="2"/>
</dbReference>
<accession>A0A1A8YFQ1</accession>